<feature type="domain" description="Mur ligase central" evidence="13">
    <location>
        <begin position="112"/>
        <end position="295"/>
    </location>
</feature>
<dbReference type="GO" id="GO:0106418">
    <property type="term" value="F:UDP-N-acetylmuramate-L-alanyl-gamma-D-glutamyl-meso-2,6-diaminoheptanedioate ligase activity"/>
    <property type="evidence" value="ECO:0007669"/>
    <property type="project" value="UniProtKB-EC"/>
</dbReference>
<dbReference type="Gene3D" id="3.90.190.20">
    <property type="entry name" value="Mur ligase, C-terminal domain"/>
    <property type="match status" value="1"/>
</dbReference>
<evidence type="ECO:0000256" key="8">
    <source>
        <dbReference type="ARBA" id="ARBA00023316"/>
    </source>
</evidence>
<dbReference type="InterPro" id="IPR013221">
    <property type="entry name" value="Mur_ligase_cen"/>
</dbReference>
<feature type="domain" description="Mur ligase C-terminal" evidence="12">
    <location>
        <begin position="317"/>
        <end position="440"/>
    </location>
</feature>
<comment type="function">
    <text evidence="9">Reutilizes the intact tripeptide L-alanyl-gamma-D-glutamyl-meso-diaminopimelate by linking it to UDP-N-acetylmuramate.</text>
</comment>
<feature type="domain" description="Mur ligase N-terminal catalytic" evidence="11">
    <location>
        <begin position="6"/>
        <end position="103"/>
    </location>
</feature>
<evidence type="ECO:0000259" key="11">
    <source>
        <dbReference type="Pfam" id="PF01225"/>
    </source>
</evidence>
<gene>
    <name evidence="9" type="primary">mpl</name>
    <name evidence="14" type="ORF">SAMN05660772_02503</name>
</gene>
<organism evidence="14 15">
    <name type="scientific">Pasteurella testudinis DSM 23072</name>
    <dbReference type="NCBI Taxonomy" id="1122938"/>
    <lineage>
        <taxon>Bacteria</taxon>
        <taxon>Pseudomonadati</taxon>
        <taxon>Pseudomonadota</taxon>
        <taxon>Gammaproteobacteria</taxon>
        <taxon>Pasteurellales</taxon>
        <taxon>Pasteurellaceae</taxon>
        <taxon>Pasteurella</taxon>
    </lineage>
</organism>
<dbReference type="InterPro" id="IPR050061">
    <property type="entry name" value="MurCDEF_pg_biosynth"/>
</dbReference>
<evidence type="ECO:0000256" key="10">
    <source>
        <dbReference type="SAM" id="Phobius"/>
    </source>
</evidence>
<dbReference type="SUPFAM" id="SSF51984">
    <property type="entry name" value="MurCD N-terminal domain"/>
    <property type="match status" value="1"/>
</dbReference>
<dbReference type="Pfam" id="PF01225">
    <property type="entry name" value="Mur_ligase"/>
    <property type="match status" value="1"/>
</dbReference>
<comment type="cofactor">
    <cofactor evidence="9">
        <name>Mg(2+)</name>
        <dbReference type="ChEBI" id="CHEBI:18420"/>
    </cofactor>
</comment>
<protein>
    <recommendedName>
        <fullName evidence="9">UDP-N-acetylmuramate--L-alanyl-gamma-D-glutamyl-meso-2,6-diaminoheptandioate ligase</fullName>
        <ecNumber evidence="9">6.3.2.45</ecNumber>
    </recommendedName>
    <alternativeName>
        <fullName evidence="9">Murein peptide ligase</fullName>
    </alternativeName>
    <alternativeName>
        <fullName evidence="9">UDP-N-acetylmuramate:L-alanyl-gamma-D-glutamyl-meso-diaminopimelate ligase</fullName>
    </alternativeName>
</protein>
<comment type="catalytic activity">
    <reaction evidence="9">
        <text>UDP-N-acetyl-alpha-D-muramate + L-alanyl-gamma-D-glutamyl-meso-2,6-diaminopimelate + ATP = UDP-N-acetyl-alpha-D-muramoyl-L-alanyl-gamma-D-glutamyl-meso-2,6-diaminopimelate + ADP + phosphate + H(+)</text>
        <dbReference type="Rhea" id="RHEA:29563"/>
        <dbReference type="ChEBI" id="CHEBI:15378"/>
        <dbReference type="ChEBI" id="CHEBI:30616"/>
        <dbReference type="ChEBI" id="CHEBI:43474"/>
        <dbReference type="ChEBI" id="CHEBI:61401"/>
        <dbReference type="ChEBI" id="CHEBI:70757"/>
        <dbReference type="ChEBI" id="CHEBI:83905"/>
        <dbReference type="ChEBI" id="CHEBI:456216"/>
        <dbReference type="EC" id="6.3.2.45"/>
    </reaction>
</comment>
<dbReference type="InterPro" id="IPR005757">
    <property type="entry name" value="Mpl"/>
</dbReference>
<evidence type="ECO:0000256" key="5">
    <source>
        <dbReference type="ARBA" id="ARBA00022960"/>
    </source>
</evidence>
<dbReference type="InterPro" id="IPR036565">
    <property type="entry name" value="Mur-like_cat_sf"/>
</dbReference>
<sequence>MIKQQHIHILGICGTFMGGLAIIARQMGYKVTGSDINVYPPMSTFLQKSGIEIIPHYDPSQLTPQPDMVIVGNAMKRGNPCVEYVLDHAIPYTSGPQWLHDNLLRSRKVLAVSGTHGKTTTSSILAWILADNGLNSGFLIGGVTGNFATSARLGEGPYFVIEADEYDTAFFDKRSKFVHYNPNTLIINNIGFDHADIFDDLAAIQRQFHHMIRIIPQSGLVLSVKDDASVKHTLEMGCWSEQQYLGSGEEWFAEKIAQDSSHFAVYHHQQKIAEVTWDVFGEHNMHNALMAIAAAYRAGVPIEKACASLKGFINTNRRLEVKGTAKGITVYDDFAHHPAEIAATIGALRDRVGGAKRILAVLEPRSNTMKMGLHKNELAASLVKSDYVFLLQPDNIPWEVAEIAEKSTVPAKWSGNIDLLIELIAAEAQADDHILIMSNGSFDGIHQKLLDKLSD</sequence>
<dbReference type="UniPathway" id="UPA00544"/>
<dbReference type="GO" id="GO:0008360">
    <property type="term" value="P:regulation of cell shape"/>
    <property type="evidence" value="ECO:0007669"/>
    <property type="project" value="UniProtKB-KW"/>
</dbReference>
<dbReference type="AlphaFoldDB" id="A0A1W1UWN9"/>
<dbReference type="Pfam" id="PF02875">
    <property type="entry name" value="Mur_ligase_C"/>
    <property type="match status" value="1"/>
</dbReference>
<reference evidence="15" key="1">
    <citation type="submission" date="2017-04" db="EMBL/GenBank/DDBJ databases">
        <authorList>
            <person name="Varghese N."/>
            <person name="Submissions S."/>
        </authorList>
    </citation>
    <scope>NUCLEOTIDE SEQUENCE [LARGE SCALE GENOMIC DNA]</scope>
    <source>
        <strain evidence="15">DSM 23072</strain>
    </source>
</reference>
<evidence type="ECO:0000256" key="1">
    <source>
        <dbReference type="ARBA" id="ARBA00022598"/>
    </source>
</evidence>
<comment type="similarity">
    <text evidence="9">Belongs to the MurCDEF family. Mpl subfamily.</text>
</comment>
<keyword evidence="10" id="KW-1133">Transmembrane helix</keyword>
<dbReference type="PANTHER" id="PTHR43445:SF5">
    <property type="entry name" value="UDP-N-ACETYLMURAMATE--L-ALANYL-GAMMA-D-GLUTAMYL-MESO-2,6-DIAMINOHEPTANDIOATE LIGASE"/>
    <property type="match status" value="1"/>
</dbReference>
<dbReference type="Pfam" id="PF08245">
    <property type="entry name" value="Mur_ligase_M"/>
    <property type="match status" value="1"/>
</dbReference>
<evidence type="ECO:0000259" key="12">
    <source>
        <dbReference type="Pfam" id="PF02875"/>
    </source>
</evidence>
<dbReference type="Proteomes" id="UP000192408">
    <property type="component" value="Unassembled WGS sequence"/>
</dbReference>
<keyword evidence="10" id="KW-0472">Membrane</keyword>
<dbReference type="InterPro" id="IPR004101">
    <property type="entry name" value="Mur_ligase_C"/>
</dbReference>
<keyword evidence="4 9" id="KW-0067">ATP-binding</keyword>
<keyword evidence="2 9" id="KW-0132">Cell division</keyword>
<evidence type="ECO:0000259" key="13">
    <source>
        <dbReference type="Pfam" id="PF08245"/>
    </source>
</evidence>
<keyword evidence="6 9" id="KW-0573">Peptidoglycan synthesis</keyword>
<keyword evidence="15" id="KW-1185">Reference proteome</keyword>
<proteinExistence type="inferred from homology"/>
<evidence type="ECO:0000256" key="6">
    <source>
        <dbReference type="ARBA" id="ARBA00022984"/>
    </source>
</evidence>
<feature type="transmembrane region" description="Helical" evidence="10">
    <location>
        <begin position="6"/>
        <end position="24"/>
    </location>
</feature>
<name>A0A1W1UWN9_9PAST</name>
<dbReference type="HAMAP" id="MF_02020">
    <property type="entry name" value="Mpl"/>
    <property type="match status" value="1"/>
</dbReference>
<feature type="binding site" evidence="9">
    <location>
        <begin position="114"/>
        <end position="120"/>
    </location>
    <ligand>
        <name>ATP</name>
        <dbReference type="ChEBI" id="CHEBI:30616"/>
    </ligand>
</feature>
<dbReference type="NCBIfam" id="TIGR01081">
    <property type="entry name" value="mpl"/>
    <property type="match status" value="1"/>
</dbReference>
<evidence type="ECO:0000313" key="14">
    <source>
        <dbReference type="EMBL" id="SMB85507.1"/>
    </source>
</evidence>
<keyword evidence="3 9" id="KW-0547">Nucleotide-binding</keyword>
<dbReference type="GO" id="GO:0009254">
    <property type="term" value="P:peptidoglycan turnover"/>
    <property type="evidence" value="ECO:0007669"/>
    <property type="project" value="UniProtKB-UniRule"/>
</dbReference>
<keyword evidence="8 9" id="KW-0961">Cell wall biogenesis/degradation</keyword>
<keyword evidence="7 9" id="KW-0131">Cell cycle</keyword>
<evidence type="ECO:0000256" key="2">
    <source>
        <dbReference type="ARBA" id="ARBA00022618"/>
    </source>
</evidence>
<dbReference type="GO" id="GO:0051301">
    <property type="term" value="P:cell division"/>
    <property type="evidence" value="ECO:0007669"/>
    <property type="project" value="UniProtKB-KW"/>
</dbReference>
<evidence type="ECO:0000256" key="7">
    <source>
        <dbReference type="ARBA" id="ARBA00023306"/>
    </source>
</evidence>
<dbReference type="GO" id="GO:0005524">
    <property type="term" value="F:ATP binding"/>
    <property type="evidence" value="ECO:0007669"/>
    <property type="project" value="UniProtKB-UniRule"/>
</dbReference>
<comment type="pathway">
    <text evidence="9">Cell wall biogenesis; peptidoglycan recycling.</text>
</comment>
<dbReference type="PANTHER" id="PTHR43445">
    <property type="entry name" value="UDP-N-ACETYLMURAMATE--L-ALANINE LIGASE-RELATED"/>
    <property type="match status" value="1"/>
</dbReference>
<keyword evidence="1 9" id="KW-0436">Ligase</keyword>
<keyword evidence="9" id="KW-0460">Magnesium</keyword>
<dbReference type="SUPFAM" id="SSF53244">
    <property type="entry name" value="MurD-like peptide ligases, peptide-binding domain"/>
    <property type="match status" value="1"/>
</dbReference>
<evidence type="ECO:0000256" key="9">
    <source>
        <dbReference type="HAMAP-Rule" id="MF_02020"/>
    </source>
</evidence>
<dbReference type="STRING" id="1122938.SAMN05660772_02503"/>
<keyword evidence="5 9" id="KW-0133">Cell shape</keyword>
<keyword evidence="10" id="KW-0812">Transmembrane</keyword>
<dbReference type="EMBL" id="FWWV01000020">
    <property type="protein sequence ID" value="SMB85507.1"/>
    <property type="molecule type" value="Genomic_DNA"/>
</dbReference>
<evidence type="ECO:0000256" key="4">
    <source>
        <dbReference type="ARBA" id="ARBA00022840"/>
    </source>
</evidence>
<accession>A0A1W1UWN9</accession>
<evidence type="ECO:0000256" key="3">
    <source>
        <dbReference type="ARBA" id="ARBA00022741"/>
    </source>
</evidence>
<dbReference type="EC" id="6.3.2.45" evidence="9"/>
<dbReference type="SUPFAM" id="SSF53623">
    <property type="entry name" value="MurD-like peptide ligases, catalytic domain"/>
    <property type="match status" value="1"/>
</dbReference>
<dbReference type="InterPro" id="IPR036615">
    <property type="entry name" value="Mur_ligase_C_dom_sf"/>
</dbReference>
<dbReference type="Gene3D" id="3.40.1190.10">
    <property type="entry name" value="Mur-like, catalytic domain"/>
    <property type="match status" value="1"/>
</dbReference>
<dbReference type="RefSeq" id="WP_084257173.1">
    <property type="nucleotide sequence ID" value="NZ_FWWV01000020.1"/>
</dbReference>
<evidence type="ECO:0000313" key="15">
    <source>
        <dbReference type="Proteomes" id="UP000192408"/>
    </source>
</evidence>
<dbReference type="GO" id="GO:0009252">
    <property type="term" value="P:peptidoglycan biosynthetic process"/>
    <property type="evidence" value="ECO:0007669"/>
    <property type="project" value="UniProtKB-UniRule"/>
</dbReference>
<dbReference type="GO" id="GO:0071555">
    <property type="term" value="P:cell wall organization"/>
    <property type="evidence" value="ECO:0007669"/>
    <property type="project" value="UniProtKB-KW"/>
</dbReference>
<dbReference type="Gene3D" id="3.40.50.720">
    <property type="entry name" value="NAD(P)-binding Rossmann-like Domain"/>
    <property type="match status" value="1"/>
</dbReference>
<dbReference type="InterPro" id="IPR000713">
    <property type="entry name" value="Mur_ligase_N"/>
</dbReference>